<protein>
    <recommendedName>
        <fullName evidence="4">Membrane protein involved in the export of O-antigen and teichoic acid</fullName>
    </recommendedName>
</protein>
<dbReference type="EMBL" id="FNBP01000001">
    <property type="protein sequence ID" value="SDF08244.1"/>
    <property type="molecule type" value="Genomic_DNA"/>
</dbReference>
<keyword evidence="3" id="KW-1185">Reference proteome</keyword>
<feature type="transmembrane region" description="Helical" evidence="1">
    <location>
        <begin position="356"/>
        <end position="377"/>
    </location>
</feature>
<keyword evidence="1" id="KW-1133">Transmembrane helix</keyword>
<reference evidence="3" key="1">
    <citation type="submission" date="2016-10" db="EMBL/GenBank/DDBJ databases">
        <authorList>
            <person name="Varghese N."/>
            <person name="Submissions S."/>
        </authorList>
    </citation>
    <scope>NUCLEOTIDE SEQUENCE [LARGE SCALE GENOMIC DNA]</scope>
    <source>
        <strain evidence="3">DSM 16477</strain>
    </source>
</reference>
<evidence type="ECO:0008006" key="4">
    <source>
        <dbReference type="Google" id="ProtNLM"/>
    </source>
</evidence>
<feature type="transmembrane region" description="Helical" evidence="1">
    <location>
        <begin position="332"/>
        <end position="350"/>
    </location>
</feature>
<keyword evidence="1" id="KW-0812">Transmembrane</keyword>
<feature type="transmembrane region" description="Helical" evidence="1">
    <location>
        <begin position="223"/>
        <end position="243"/>
    </location>
</feature>
<feature type="transmembrane region" description="Helical" evidence="1">
    <location>
        <begin position="74"/>
        <end position="94"/>
    </location>
</feature>
<accession>A0A1G7I703</accession>
<feature type="transmembrane region" description="Helical" evidence="1">
    <location>
        <begin position="264"/>
        <end position="288"/>
    </location>
</feature>
<organism evidence="2 3">
    <name type="scientific">Sulfitobacter delicatus</name>
    <dbReference type="NCBI Taxonomy" id="218672"/>
    <lineage>
        <taxon>Bacteria</taxon>
        <taxon>Pseudomonadati</taxon>
        <taxon>Pseudomonadota</taxon>
        <taxon>Alphaproteobacteria</taxon>
        <taxon>Rhodobacterales</taxon>
        <taxon>Roseobacteraceae</taxon>
        <taxon>Sulfitobacter</taxon>
    </lineage>
</organism>
<dbReference type="STRING" id="218672.SAMN04489759_101316"/>
<feature type="transmembrane region" description="Helical" evidence="1">
    <location>
        <begin position="100"/>
        <end position="116"/>
    </location>
</feature>
<sequence>MPSAAGAVLLAGGWLSFAVIANEVMIPSDFSLVLVALTIAEVIGRLLVTGWVSIDRETHLFSWSHSLASIMLRWVAFVAMLGVLFAVAPMPLLIGQPISMLYIAGASLALSVSNLAAAQRSALHQNRYNIFPLRMVFAAALLWGLDEISEIDAGLLLSALLLLWLAVAVTLLQGLPSPFSEVGSPRQPQLRKTVLAFGPALLKVADILILPCVLSPVPAAGYIGMRAGGLLTIFTLSSVQAATRERLKRNSAPSLAAEFAADAARLNLGLLLIGGGVSVGILVIQPYITPHFSPFASGDVTVLLWILLGALAPALLGAAPVLLSLTGHRREWALISFVGVLLLAALTYSLRISTPLGLAQVYAAVQLATIACAALIIGRTRGVWPGLTAVLFRRIRLT</sequence>
<feature type="transmembrane region" description="Helical" evidence="1">
    <location>
        <begin position="128"/>
        <end position="145"/>
    </location>
</feature>
<evidence type="ECO:0000313" key="2">
    <source>
        <dbReference type="EMBL" id="SDF08244.1"/>
    </source>
</evidence>
<feature type="transmembrane region" description="Helical" evidence="1">
    <location>
        <begin position="193"/>
        <end position="217"/>
    </location>
</feature>
<name>A0A1G7I703_9RHOB</name>
<evidence type="ECO:0000256" key="1">
    <source>
        <dbReference type="SAM" id="Phobius"/>
    </source>
</evidence>
<keyword evidence="1" id="KW-0472">Membrane</keyword>
<proteinExistence type="predicted"/>
<evidence type="ECO:0000313" key="3">
    <source>
        <dbReference type="Proteomes" id="UP000199399"/>
    </source>
</evidence>
<feature type="transmembrane region" description="Helical" evidence="1">
    <location>
        <begin position="300"/>
        <end position="325"/>
    </location>
</feature>
<feature type="transmembrane region" description="Helical" evidence="1">
    <location>
        <begin position="31"/>
        <end position="54"/>
    </location>
</feature>
<feature type="transmembrane region" description="Helical" evidence="1">
    <location>
        <begin position="151"/>
        <end position="172"/>
    </location>
</feature>
<dbReference type="Proteomes" id="UP000199399">
    <property type="component" value="Unassembled WGS sequence"/>
</dbReference>
<dbReference type="AlphaFoldDB" id="A0A1G7I703"/>
<gene>
    <name evidence="2" type="ORF">SAMN04489759_101316</name>
</gene>